<dbReference type="EMBL" id="CP033433">
    <property type="protein sequence ID" value="AYQ73119.1"/>
    <property type="molecule type" value="Genomic_DNA"/>
</dbReference>
<proteinExistence type="predicted"/>
<dbReference type="KEGG" id="coh:EAV92_11410"/>
<gene>
    <name evidence="3" type="ORF">EAV92_11410</name>
</gene>
<evidence type="ECO:0000256" key="1">
    <source>
        <dbReference type="ARBA" id="ARBA00022500"/>
    </source>
</evidence>
<name>A0A3G3K054_9BACL</name>
<dbReference type="Pfam" id="PF13690">
    <property type="entry name" value="CheX"/>
    <property type="match status" value="1"/>
</dbReference>
<dbReference type="InterPro" id="IPR028976">
    <property type="entry name" value="CheC-like_sf"/>
</dbReference>
<organism evidence="3 4">
    <name type="scientific">Cohnella candidum</name>
    <dbReference type="NCBI Taxonomy" id="2674991"/>
    <lineage>
        <taxon>Bacteria</taxon>
        <taxon>Bacillati</taxon>
        <taxon>Bacillota</taxon>
        <taxon>Bacilli</taxon>
        <taxon>Bacillales</taxon>
        <taxon>Paenibacillaceae</taxon>
        <taxon>Cohnella</taxon>
    </lineage>
</organism>
<dbReference type="Proteomes" id="UP000269097">
    <property type="component" value="Chromosome"/>
</dbReference>
<protein>
    <submittedName>
        <fullName evidence="3">Chemotaxis protein CheX</fullName>
    </submittedName>
</protein>
<dbReference type="AlphaFoldDB" id="A0A3G3K054"/>
<evidence type="ECO:0000313" key="4">
    <source>
        <dbReference type="Proteomes" id="UP000269097"/>
    </source>
</evidence>
<dbReference type="GO" id="GO:0006935">
    <property type="term" value="P:chemotaxis"/>
    <property type="evidence" value="ECO:0007669"/>
    <property type="project" value="UniProtKB-KW"/>
</dbReference>
<dbReference type="InterPro" id="IPR028051">
    <property type="entry name" value="CheX-like_dom"/>
</dbReference>
<dbReference type="Gene3D" id="3.40.1550.10">
    <property type="entry name" value="CheC-like"/>
    <property type="match status" value="1"/>
</dbReference>
<sequence>MSWVDASRSVRGGDGERRLFSGFRTRHGKERSKLGLERTEGTPELFPLLLNAAEQYLAQIGLSGLQRLGAESADQRELELEDVTAFIQVSGGIQGGFLFSVDHSLSRELAKRFMVEEINDVEAGQYAVEVVAEIANIVTAHSLREIEDLDIYLGNPLMLLSRDMGMRANVFQSQPYAAPHGRCRWIYIPKMDKAELASIVTVRG</sequence>
<accession>A0A3G3K054</accession>
<reference evidence="3 4" key="1">
    <citation type="submission" date="2018-10" db="EMBL/GenBank/DDBJ databases">
        <title>Genome Sequence of Cohnella sp.</title>
        <authorList>
            <person name="Srinivasan S."/>
            <person name="Kim M.K."/>
        </authorList>
    </citation>
    <scope>NUCLEOTIDE SEQUENCE [LARGE SCALE GENOMIC DNA]</scope>
    <source>
        <strain evidence="3 4">18JY8-7</strain>
    </source>
</reference>
<keyword evidence="4" id="KW-1185">Reference proteome</keyword>
<evidence type="ECO:0000313" key="3">
    <source>
        <dbReference type="EMBL" id="AYQ73119.1"/>
    </source>
</evidence>
<evidence type="ECO:0000259" key="2">
    <source>
        <dbReference type="Pfam" id="PF13690"/>
    </source>
</evidence>
<feature type="domain" description="Chemotaxis phosphatase CheX-like" evidence="2">
    <location>
        <begin position="83"/>
        <end position="167"/>
    </location>
</feature>
<dbReference type="SUPFAM" id="SSF103039">
    <property type="entry name" value="CheC-like"/>
    <property type="match status" value="1"/>
</dbReference>
<keyword evidence="1" id="KW-0145">Chemotaxis</keyword>